<dbReference type="OrthoDB" id="7818483at2"/>
<dbReference type="GO" id="GO:0030001">
    <property type="term" value="P:metal ion transport"/>
    <property type="evidence" value="ECO:0007669"/>
    <property type="project" value="UniProtKB-ARBA"/>
</dbReference>
<dbReference type="Pfam" id="PF02386">
    <property type="entry name" value="TrkH"/>
    <property type="match status" value="1"/>
</dbReference>
<evidence type="ECO:0000256" key="4">
    <source>
        <dbReference type="ARBA" id="ARBA00022692"/>
    </source>
</evidence>
<keyword evidence="2" id="KW-0813">Transport</keyword>
<feature type="transmembrane region" description="Helical" evidence="8">
    <location>
        <begin position="281"/>
        <end position="299"/>
    </location>
</feature>
<keyword evidence="7 8" id="KW-0472">Membrane</keyword>
<evidence type="ECO:0000313" key="10">
    <source>
        <dbReference type="Proteomes" id="UP000198914"/>
    </source>
</evidence>
<dbReference type="AlphaFoldDB" id="A0A1H3T7G7"/>
<evidence type="ECO:0000256" key="8">
    <source>
        <dbReference type="SAM" id="Phobius"/>
    </source>
</evidence>
<evidence type="ECO:0000256" key="3">
    <source>
        <dbReference type="ARBA" id="ARBA00022475"/>
    </source>
</evidence>
<protein>
    <submittedName>
        <fullName evidence="9">Trk system potassium uptake protein TrkH</fullName>
    </submittedName>
</protein>
<dbReference type="PANTHER" id="PTHR32024">
    <property type="entry name" value="TRK SYSTEM POTASSIUM UPTAKE PROTEIN TRKG-RELATED"/>
    <property type="match status" value="1"/>
</dbReference>
<sequence>MRLSVRRVPLLVVLALVFSASMYLPAVHALVRDAHREAQAFFYSGTLLLVFLIGIAVATSRDKSSNITRSHLIAMFGAFTVLPAMAVLPMLEVVPDTRVLNLYVEMVAAVTTTGGSLFAPERLSDSAHLWRALVAWQGGLIIWVAAISILAPLNLGGFEVAEGRMYGQHAARDGIGSAEPNTRMRRAILTLSPIYFGLTLLLWAILVIAGENGTTALIHAMSTMSTSGISDGTTVAGSSAGLVGEMAVAAFLIFAVTRQAFVTDMNRDHIRHLADDRELRIALFVVATVTVVLFIRHWIGALEVGGLSNTGAALGALWGAAFTALSFLTTTGFESSHWHDAREWSGLGAPSVLLLGLSIFGGGVATTAGGVKLLRIYTLYAHGRNEMNLLVHPSLVASSTGAVRRIPPGGIEAAWIFFMLFATSIAAVSLLLTLVGMDFEAALTVAIACLTTTGPVAELVLGGKGALNALPDAAKIIAALTMVLGRLEALALIALLNPDFWRD</sequence>
<feature type="transmembrane region" description="Helical" evidence="8">
    <location>
        <begin position="132"/>
        <end position="155"/>
    </location>
</feature>
<dbReference type="GO" id="GO:0008324">
    <property type="term" value="F:monoatomic cation transmembrane transporter activity"/>
    <property type="evidence" value="ECO:0007669"/>
    <property type="project" value="InterPro"/>
</dbReference>
<feature type="transmembrane region" description="Helical" evidence="8">
    <location>
        <begin position="473"/>
        <end position="496"/>
    </location>
</feature>
<accession>A0A1H3T7G7</accession>
<dbReference type="PANTHER" id="PTHR32024:SF3">
    <property type="entry name" value="TRK SYSTEM POTASSIUM UPTAKE PROTEIN"/>
    <property type="match status" value="1"/>
</dbReference>
<dbReference type="STRING" id="1244108.SAMN05444004_11564"/>
<evidence type="ECO:0000256" key="6">
    <source>
        <dbReference type="ARBA" id="ARBA00023065"/>
    </source>
</evidence>
<evidence type="ECO:0000256" key="2">
    <source>
        <dbReference type="ARBA" id="ARBA00022448"/>
    </source>
</evidence>
<keyword evidence="3" id="KW-1003">Cell membrane</keyword>
<keyword evidence="6" id="KW-0406">Ion transport</keyword>
<reference evidence="10" key="1">
    <citation type="submission" date="2016-10" db="EMBL/GenBank/DDBJ databases">
        <authorList>
            <person name="Varghese N."/>
            <person name="Submissions S."/>
        </authorList>
    </citation>
    <scope>NUCLEOTIDE SEQUENCE [LARGE SCALE GENOMIC DNA]</scope>
    <source>
        <strain evidence="10">DSM 100420</strain>
    </source>
</reference>
<feature type="transmembrane region" description="Helical" evidence="8">
    <location>
        <begin position="194"/>
        <end position="218"/>
    </location>
</feature>
<name>A0A1H3T7G7_9RHOB</name>
<feature type="transmembrane region" description="Helical" evidence="8">
    <location>
        <begin position="353"/>
        <end position="374"/>
    </location>
</feature>
<dbReference type="InterPro" id="IPR003445">
    <property type="entry name" value="Cat_transpt"/>
</dbReference>
<evidence type="ECO:0000256" key="5">
    <source>
        <dbReference type="ARBA" id="ARBA00022989"/>
    </source>
</evidence>
<evidence type="ECO:0000313" key="9">
    <source>
        <dbReference type="EMBL" id="SDZ46154.1"/>
    </source>
</evidence>
<dbReference type="Proteomes" id="UP000198914">
    <property type="component" value="Unassembled WGS sequence"/>
</dbReference>
<feature type="transmembrane region" description="Helical" evidence="8">
    <location>
        <begin position="311"/>
        <end position="333"/>
    </location>
</feature>
<dbReference type="RefSeq" id="WP_092647230.1">
    <property type="nucleotide sequence ID" value="NZ_FNPX01000015.1"/>
</dbReference>
<keyword evidence="4 8" id="KW-0812">Transmembrane</keyword>
<dbReference type="GO" id="GO:0005886">
    <property type="term" value="C:plasma membrane"/>
    <property type="evidence" value="ECO:0007669"/>
    <property type="project" value="UniProtKB-SubCell"/>
</dbReference>
<evidence type="ECO:0000256" key="1">
    <source>
        <dbReference type="ARBA" id="ARBA00004651"/>
    </source>
</evidence>
<dbReference type="EMBL" id="FNPX01000015">
    <property type="protein sequence ID" value="SDZ46154.1"/>
    <property type="molecule type" value="Genomic_DNA"/>
</dbReference>
<feature type="transmembrane region" description="Helical" evidence="8">
    <location>
        <begin position="39"/>
        <end position="60"/>
    </location>
</feature>
<feature type="transmembrane region" description="Helical" evidence="8">
    <location>
        <begin position="239"/>
        <end position="261"/>
    </location>
</feature>
<feature type="transmembrane region" description="Helical" evidence="8">
    <location>
        <begin position="441"/>
        <end position="461"/>
    </location>
</feature>
<gene>
    <name evidence="9" type="ORF">SAMN05444004_11564</name>
</gene>
<organism evidence="9 10">
    <name type="scientific">Jannaschia faecimaris</name>
    <dbReference type="NCBI Taxonomy" id="1244108"/>
    <lineage>
        <taxon>Bacteria</taxon>
        <taxon>Pseudomonadati</taxon>
        <taxon>Pseudomonadota</taxon>
        <taxon>Alphaproteobacteria</taxon>
        <taxon>Rhodobacterales</taxon>
        <taxon>Roseobacteraceae</taxon>
        <taxon>Jannaschia</taxon>
    </lineage>
</organism>
<comment type="subcellular location">
    <subcellularLocation>
        <location evidence="1">Cell membrane</location>
        <topology evidence="1">Multi-pass membrane protein</topology>
    </subcellularLocation>
</comment>
<keyword evidence="10" id="KW-1185">Reference proteome</keyword>
<evidence type="ECO:0000256" key="7">
    <source>
        <dbReference type="ARBA" id="ARBA00023136"/>
    </source>
</evidence>
<proteinExistence type="predicted"/>
<keyword evidence="5 8" id="KW-1133">Transmembrane helix</keyword>
<feature type="transmembrane region" description="Helical" evidence="8">
    <location>
        <begin position="72"/>
        <end position="91"/>
    </location>
</feature>
<feature type="transmembrane region" description="Helical" evidence="8">
    <location>
        <begin position="414"/>
        <end position="435"/>
    </location>
</feature>